<gene>
    <name evidence="13" type="ORF">FJR03_04050</name>
</gene>
<evidence type="ECO:0000256" key="2">
    <source>
        <dbReference type="ARBA" id="ARBA00022670"/>
    </source>
</evidence>
<feature type="domain" description="Peptidase M3A/M3B catalytic" evidence="11">
    <location>
        <begin position="211"/>
        <end position="645"/>
    </location>
</feature>
<reference evidence="13 14" key="1">
    <citation type="submission" date="2019-06" db="EMBL/GenBank/DDBJ databases">
        <title>Sulfurimonas gotlandica sp. nov., a chemoautotrophic and psychrotolerant epsilonproteobacterium isolated from a pelagic redoxcline, and an emended description of the genus Sulfurimonas.</title>
        <authorList>
            <person name="Wang S."/>
            <person name="Jiang L."/>
            <person name="Shao Z."/>
        </authorList>
    </citation>
    <scope>NUCLEOTIDE SEQUENCE [LARGE SCALE GENOMIC DNA]</scope>
    <source>
        <strain evidence="13 14">B2</strain>
    </source>
</reference>
<dbReference type="RefSeq" id="WP_193114377.1">
    <property type="nucleotide sequence ID" value="NZ_CP041165.1"/>
</dbReference>
<dbReference type="GO" id="GO:0006518">
    <property type="term" value="P:peptide metabolic process"/>
    <property type="evidence" value="ECO:0007669"/>
    <property type="project" value="TreeGrafter"/>
</dbReference>
<dbReference type="Proteomes" id="UP000593910">
    <property type="component" value="Chromosome"/>
</dbReference>
<dbReference type="Pfam" id="PF19310">
    <property type="entry name" value="TOP_N"/>
    <property type="match status" value="1"/>
</dbReference>
<evidence type="ECO:0000256" key="5">
    <source>
        <dbReference type="ARBA" id="ARBA00022833"/>
    </source>
</evidence>
<dbReference type="Gene3D" id="1.10.1370.10">
    <property type="entry name" value="Neurolysin, domain 3"/>
    <property type="match status" value="1"/>
</dbReference>
<dbReference type="GO" id="GO:0046872">
    <property type="term" value="F:metal ion binding"/>
    <property type="evidence" value="ECO:0007669"/>
    <property type="project" value="UniProtKB-UniRule"/>
</dbReference>
<feature type="domain" description="Oligopeptidase A N-terminal" evidence="12">
    <location>
        <begin position="23"/>
        <end position="139"/>
    </location>
</feature>
<dbReference type="AlphaFoldDB" id="A0A7M1AU65"/>
<keyword evidence="4 9" id="KW-0378">Hydrolase</keyword>
<dbReference type="FunFam" id="3.40.390.10:FF:000009">
    <property type="entry name" value="Oligopeptidase A"/>
    <property type="match status" value="1"/>
</dbReference>
<dbReference type="Gene3D" id="3.40.390.10">
    <property type="entry name" value="Collagenase (Catalytic Domain)"/>
    <property type="match status" value="1"/>
</dbReference>
<dbReference type="GO" id="GO:0005829">
    <property type="term" value="C:cytosol"/>
    <property type="evidence" value="ECO:0007669"/>
    <property type="project" value="UniProtKB-ARBA"/>
</dbReference>
<sequence>MSKFLTFNCNLENFIDDLQVKLRHNNEKIETLLEEENKTYYNFVKPLQMMEEELEHFFTPLSHLNSVNNSEKTQEVYTQAIPIITEYSTKISQNIAIYKAYKTIAENENATLNYEQKRVLELNIQHFELSGAHLDEQTKARLQEINIRKSELSNDFSQNILDATNAFEYTIENEADIEGIPASDLQSAKFEEDGKTKYKFTLQMPSYIAYMTYGKNRDIRQKLYEAYVSRAPQNAAIIDELLALRQEMSELLGFKNYAEYSLATKMAPTPDKALEFLESLLDNSIEQAKKELEELQESAPHQLESFDTAYYGEILKKAQYEIDEEEYRPYFEQKSVVNGMMDFLEKLFTIKFELQEETLWHEKAYAYHIYENEKLKAKIYFDLEARDSKRGGAWMSNWQAHCTNEAGEEQLASAFIVCNFPPSSDTNPSLLRHDDVVTLFHEMGHGIHHLLSNVNENEVSGVNGVEWDAVEFPSQFLENFAYEPHVLKMFAKHHETSEVLSDEMIEKLVRAKNFLSAMGMLRQLEFSIFDLQLHTKLYKGEEVQNLLNSIREKTALIPTPEYNKFQNGFSHIFAGGYAAGYYSYKWAEVLSADAFYAVVDEGIFESQTALKYRDIILHGGGAKSMQDLYIDLMGREADTTQLLRLNGIYA</sequence>
<protein>
    <recommendedName>
        <fullName evidence="8">oligopeptidase A</fullName>
        <ecNumber evidence="8">3.4.24.70</ecNumber>
    </recommendedName>
</protein>
<keyword evidence="14" id="KW-1185">Reference proteome</keyword>
<dbReference type="Gene3D" id="1.10.1370.40">
    <property type="match status" value="1"/>
</dbReference>
<organism evidence="13 14">
    <name type="scientific">Sulfurimonas marina</name>
    <dbReference type="NCBI Taxonomy" id="2590551"/>
    <lineage>
        <taxon>Bacteria</taxon>
        <taxon>Pseudomonadati</taxon>
        <taxon>Campylobacterota</taxon>
        <taxon>Epsilonproteobacteria</taxon>
        <taxon>Campylobacterales</taxon>
        <taxon>Sulfurimonadaceae</taxon>
        <taxon>Sulfurimonas</taxon>
    </lineage>
</organism>
<evidence type="ECO:0000313" key="13">
    <source>
        <dbReference type="EMBL" id="QOP40957.1"/>
    </source>
</evidence>
<keyword evidence="10" id="KW-0175">Coiled coil</keyword>
<keyword evidence="6 9" id="KW-0482">Metalloprotease</keyword>
<evidence type="ECO:0000256" key="7">
    <source>
        <dbReference type="ARBA" id="ARBA00024603"/>
    </source>
</evidence>
<dbReference type="CDD" id="cd06456">
    <property type="entry name" value="M3A_DCP"/>
    <property type="match status" value="1"/>
</dbReference>
<comment type="catalytic activity">
    <reaction evidence="7">
        <text>Hydrolysis of oligopeptides, with broad specificity. Gly or Ala commonly occur as P1 or P1' residues, but more distant residues are also important, as is shown by the fact that Z-Gly-Pro-Gly-|-Gly-Pro-Ala is cleaved, but not Z-(Gly)(5).</text>
        <dbReference type="EC" id="3.4.24.70"/>
    </reaction>
</comment>
<dbReference type="GO" id="GO:0004222">
    <property type="term" value="F:metalloendopeptidase activity"/>
    <property type="evidence" value="ECO:0007669"/>
    <property type="project" value="UniProtKB-EC"/>
</dbReference>
<dbReference type="SUPFAM" id="SSF55486">
    <property type="entry name" value="Metalloproteases ('zincins'), catalytic domain"/>
    <property type="match status" value="1"/>
</dbReference>
<accession>A0A7M1AU65</accession>
<comment type="cofactor">
    <cofactor evidence="9">
        <name>Zn(2+)</name>
        <dbReference type="ChEBI" id="CHEBI:29105"/>
    </cofactor>
    <text evidence="9">Binds 1 zinc ion.</text>
</comment>
<comment type="similarity">
    <text evidence="1 9">Belongs to the peptidase M3 family.</text>
</comment>
<dbReference type="InterPro" id="IPR024079">
    <property type="entry name" value="MetalloPept_cat_dom_sf"/>
</dbReference>
<dbReference type="InterPro" id="IPR045666">
    <property type="entry name" value="OpdA_N"/>
</dbReference>
<dbReference type="InterPro" id="IPR024077">
    <property type="entry name" value="Neurolysin/TOP_dom2"/>
</dbReference>
<keyword evidence="3 9" id="KW-0479">Metal-binding</keyword>
<evidence type="ECO:0000256" key="1">
    <source>
        <dbReference type="ARBA" id="ARBA00006040"/>
    </source>
</evidence>
<evidence type="ECO:0000256" key="8">
    <source>
        <dbReference type="ARBA" id="ARBA00026100"/>
    </source>
</evidence>
<dbReference type="EMBL" id="CP041165">
    <property type="protein sequence ID" value="QOP40957.1"/>
    <property type="molecule type" value="Genomic_DNA"/>
</dbReference>
<evidence type="ECO:0000259" key="12">
    <source>
        <dbReference type="Pfam" id="PF19310"/>
    </source>
</evidence>
<evidence type="ECO:0000256" key="10">
    <source>
        <dbReference type="SAM" id="Coils"/>
    </source>
</evidence>
<evidence type="ECO:0000256" key="9">
    <source>
        <dbReference type="RuleBase" id="RU003435"/>
    </source>
</evidence>
<dbReference type="InterPro" id="IPR034005">
    <property type="entry name" value="M3A_DCP"/>
</dbReference>
<dbReference type="Pfam" id="PF01432">
    <property type="entry name" value="Peptidase_M3"/>
    <property type="match status" value="1"/>
</dbReference>
<proteinExistence type="inferred from homology"/>
<evidence type="ECO:0000313" key="14">
    <source>
        <dbReference type="Proteomes" id="UP000593910"/>
    </source>
</evidence>
<keyword evidence="5 9" id="KW-0862">Zinc</keyword>
<keyword evidence="2 9" id="KW-0645">Protease</keyword>
<evidence type="ECO:0000259" key="11">
    <source>
        <dbReference type="Pfam" id="PF01432"/>
    </source>
</evidence>
<evidence type="ECO:0000256" key="6">
    <source>
        <dbReference type="ARBA" id="ARBA00023049"/>
    </source>
</evidence>
<evidence type="ECO:0000256" key="4">
    <source>
        <dbReference type="ARBA" id="ARBA00022801"/>
    </source>
</evidence>
<dbReference type="InterPro" id="IPR045090">
    <property type="entry name" value="Pept_M3A_M3B"/>
</dbReference>
<dbReference type="InterPro" id="IPR001567">
    <property type="entry name" value="Pept_M3A_M3B_dom"/>
</dbReference>
<dbReference type="PANTHER" id="PTHR11804:SF84">
    <property type="entry name" value="SACCHAROLYSIN"/>
    <property type="match status" value="1"/>
</dbReference>
<dbReference type="KEGG" id="smax:FJR03_04050"/>
<dbReference type="EC" id="3.4.24.70" evidence="8"/>
<feature type="coiled-coil region" evidence="10">
    <location>
        <begin position="274"/>
        <end position="305"/>
    </location>
</feature>
<evidence type="ECO:0000256" key="3">
    <source>
        <dbReference type="ARBA" id="ARBA00022723"/>
    </source>
</evidence>
<name>A0A7M1AU65_9BACT</name>
<dbReference type="PANTHER" id="PTHR11804">
    <property type="entry name" value="PROTEASE M3 THIMET OLIGOPEPTIDASE-RELATED"/>
    <property type="match status" value="1"/>
</dbReference>
<dbReference type="GO" id="GO:0006508">
    <property type="term" value="P:proteolysis"/>
    <property type="evidence" value="ECO:0007669"/>
    <property type="project" value="UniProtKB-KW"/>
</dbReference>